<evidence type="ECO:0000313" key="1">
    <source>
        <dbReference type="EMBL" id="KAJ3503111.1"/>
    </source>
</evidence>
<reference evidence="1" key="1">
    <citation type="submission" date="2022-08" db="EMBL/GenBank/DDBJ databases">
        <title>Genome Sequence of Fusarium decemcellulare.</title>
        <authorList>
            <person name="Buettner E."/>
        </authorList>
    </citation>
    <scope>NUCLEOTIDE SEQUENCE</scope>
    <source>
        <strain evidence="1">Babe19</strain>
    </source>
</reference>
<protein>
    <submittedName>
        <fullName evidence="1">Uncharacterized protein</fullName>
    </submittedName>
</protein>
<proteinExistence type="predicted"/>
<evidence type="ECO:0000313" key="2">
    <source>
        <dbReference type="Proteomes" id="UP001148629"/>
    </source>
</evidence>
<sequence>MRRVGAGTMNHGVAQAQGLSPRVSLHLGTNGIRDGATWQWDQMATTPFLLLLAPALLVLACERVIQTLRRFGVLSRELSLITQRSMVHFPTTGDNLNANNINSRSGKKNKDQLVKIFPLARCGSGVDWTGPCLTGGDSIHAIAKGLG</sequence>
<accession>A0ACC1RBP5</accession>
<organism evidence="1 2">
    <name type="scientific">Fusarium decemcellulare</name>
    <dbReference type="NCBI Taxonomy" id="57161"/>
    <lineage>
        <taxon>Eukaryota</taxon>
        <taxon>Fungi</taxon>
        <taxon>Dikarya</taxon>
        <taxon>Ascomycota</taxon>
        <taxon>Pezizomycotina</taxon>
        <taxon>Sordariomycetes</taxon>
        <taxon>Hypocreomycetidae</taxon>
        <taxon>Hypocreales</taxon>
        <taxon>Nectriaceae</taxon>
        <taxon>Fusarium</taxon>
        <taxon>Fusarium decemcellulare species complex</taxon>
    </lineage>
</organism>
<comment type="caution">
    <text evidence="1">The sequence shown here is derived from an EMBL/GenBank/DDBJ whole genome shotgun (WGS) entry which is preliminary data.</text>
</comment>
<name>A0ACC1RBP5_9HYPO</name>
<dbReference type="Proteomes" id="UP001148629">
    <property type="component" value="Unassembled WGS sequence"/>
</dbReference>
<gene>
    <name evidence="1" type="ORF">NM208_g16580</name>
</gene>
<keyword evidence="2" id="KW-1185">Reference proteome</keyword>
<dbReference type="EMBL" id="JANRMS010005239">
    <property type="protein sequence ID" value="KAJ3503111.1"/>
    <property type="molecule type" value="Genomic_DNA"/>
</dbReference>